<evidence type="ECO:0000256" key="1">
    <source>
        <dbReference type="SAM" id="SignalP"/>
    </source>
</evidence>
<sequence length="223" mass="24984" precursor="true">MANFNPASLKGLFIIFLLHLCVQHARGDVNPAALAKMIQYFDENVQPKTKPDVQYAIAIVVPQALCTDEQSDIQTVFSTEEAAHVKDLLTNGQTCVLCTNSQNVIAARPTQKPKEHAEHILLYPLSNSPMDKLLAKADPNSCVVFYSYNSPCVTKCIQSTDNILAGLANWKNIRKDAMNVFVFGKIWQKDAWRKDMAKDLLMIYDQVPLYRCDSSNGMQCSPR</sequence>
<dbReference type="Proteomes" id="UP000000437">
    <property type="component" value="Chromosome 15"/>
</dbReference>
<feature type="chain" id="PRO_5043058293" evidence="1 3">
    <location>
        <begin position="28"/>
        <end position="223"/>
    </location>
</feature>
<feature type="signal peptide" evidence="1 3">
    <location>
        <begin position="1"/>
        <end position="27"/>
    </location>
</feature>
<keyword evidence="2" id="KW-1185">Reference proteome</keyword>
<dbReference type="RefSeq" id="NP_001373175.1">
    <property type="nucleotide sequence ID" value="NM_001386246.1"/>
</dbReference>
<dbReference type="AGR" id="ZFIN:ZDB-GENE-131121-563"/>
<keyword evidence="1 3" id="KW-0732">Signal</keyword>
<reference evidence="3" key="2">
    <citation type="submission" date="2025-08" db="UniProtKB">
        <authorList>
            <consortium name="RefSeq"/>
        </authorList>
    </citation>
    <scope>IDENTIFICATION</scope>
    <source>
        <strain evidence="3">Tuebingen</strain>
    </source>
</reference>
<dbReference type="ZFIN" id="ZDB-GENE-131121-563">
    <property type="gene designation" value="si:dkey-96g2.1"/>
</dbReference>
<evidence type="ECO:0000313" key="2">
    <source>
        <dbReference type="Proteomes" id="UP000000437"/>
    </source>
</evidence>
<evidence type="ECO:0000313" key="3">
    <source>
        <dbReference type="RefSeq" id="NP_001373175.1"/>
    </source>
</evidence>
<accession>A0AB13A3T1</accession>
<dbReference type="InterPro" id="IPR040958">
    <property type="entry name" value="SNAD1"/>
</dbReference>
<evidence type="ECO:0000313" key="4">
    <source>
        <dbReference type="ZFIN" id="ZDB-GENE-131121-563"/>
    </source>
</evidence>
<dbReference type="Pfam" id="PF18744">
    <property type="entry name" value="SNAD1"/>
    <property type="match status" value="1"/>
</dbReference>
<organism evidence="2 3">
    <name type="scientific">Danio rerio</name>
    <name type="common">Zebrafish</name>
    <name type="synonym">Brachydanio rerio</name>
    <dbReference type="NCBI Taxonomy" id="7955"/>
    <lineage>
        <taxon>Eukaryota</taxon>
        <taxon>Metazoa</taxon>
        <taxon>Chordata</taxon>
        <taxon>Craniata</taxon>
        <taxon>Vertebrata</taxon>
        <taxon>Euteleostomi</taxon>
        <taxon>Actinopterygii</taxon>
        <taxon>Neopterygii</taxon>
        <taxon>Teleostei</taxon>
        <taxon>Ostariophysi</taxon>
        <taxon>Cypriniformes</taxon>
        <taxon>Danionidae</taxon>
        <taxon>Danioninae</taxon>
        <taxon>Danio</taxon>
    </lineage>
</organism>
<protein>
    <submittedName>
        <fullName evidence="3">Uncharacterized protein LOC795315 isoform 2 precursor</fullName>
    </submittedName>
</protein>
<reference evidence="3" key="1">
    <citation type="journal article" date="2021" name="J. Proteome Res.">
        <title>High-Resolution Proteomic Profiling Shows Sexual Dimorphism in Zebrafish Heart-Associated Proteins.</title>
        <authorList>
            <person name="Niksirat H."/>
            <person name="Siino V."/>
            <person name="Steinbach C."/>
            <person name="Levander F."/>
        </authorList>
    </citation>
    <scope>NUCLEOTIDE SEQUENCE</scope>
    <source>
        <strain evidence="3">Tuebingen</strain>
    </source>
</reference>
<dbReference type="AlphaFoldDB" id="A0AB13A3T1"/>
<proteinExistence type="predicted"/>
<gene>
    <name evidence="3 4" type="primary">si:dkey-96g2.1</name>
</gene>
<name>A0AB13A3T1_DANRE</name>
<dbReference type="GeneID" id="795315"/>